<dbReference type="RefSeq" id="XP_037221386.1">
    <property type="nucleotide sequence ID" value="XM_037361094.1"/>
</dbReference>
<dbReference type="GeneID" id="59343610"/>
<dbReference type="AlphaFoldDB" id="A0A8H6SX00"/>
<evidence type="ECO:0000256" key="1">
    <source>
        <dbReference type="SAM" id="MobiDB-lite"/>
    </source>
</evidence>
<name>A0A8H6SX00_9AGAR</name>
<dbReference type="Proteomes" id="UP000636479">
    <property type="component" value="Unassembled WGS sequence"/>
</dbReference>
<evidence type="ECO:0000313" key="2">
    <source>
        <dbReference type="EMBL" id="KAF7306367.1"/>
    </source>
</evidence>
<gene>
    <name evidence="2" type="ORF">MIND_00427900</name>
</gene>
<accession>A0A8H6SX00</accession>
<dbReference type="EMBL" id="JACAZF010000004">
    <property type="protein sequence ID" value="KAF7306367.1"/>
    <property type="molecule type" value="Genomic_DNA"/>
</dbReference>
<evidence type="ECO:0000313" key="3">
    <source>
        <dbReference type="Proteomes" id="UP000636479"/>
    </source>
</evidence>
<feature type="compositionally biased region" description="Acidic residues" evidence="1">
    <location>
        <begin position="31"/>
        <end position="44"/>
    </location>
</feature>
<reference evidence="2" key="1">
    <citation type="submission" date="2020-05" db="EMBL/GenBank/DDBJ databases">
        <title>Mycena genomes resolve the evolution of fungal bioluminescence.</title>
        <authorList>
            <person name="Tsai I.J."/>
        </authorList>
    </citation>
    <scope>NUCLEOTIDE SEQUENCE</scope>
    <source>
        <strain evidence="2">171206Taipei</strain>
    </source>
</reference>
<comment type="caution">
    <text evidence="2">The sequence shown here is derived from an EMBL/GenBank/DDBJ whole genome shotgun (WGS) entry which is preliminary data.</text>
</comment>
<keyword evidence="3" id="KW-1185">Reference proteome</keyword>
<sequence>MHGRRKYYPWPWAYPSVVEQDEPFAPRPESWLDEDLPDEPDDEATFPRGRDVIPPGDSDDSDYEAEARALTEAVADEAAFKAYVDLHSEYWPIIPLSEEERDDLPRRVAYLEEVEKKAAEVYDPDEVVALIAEFYQLIVEMGHWEPEDIQYAPHSQPVDTQLARDLGYDAGVIALMEKLPYVRVTVARDSKKYLLTNTAFANYTDEADMRAGRQPPSTDDPEDPEPPFDSWLLPLTVPGVDPRGWTILLDTRVGLVRAHGPGLAVASDNTAEWLRHGPVPQSGPIVPPQRVPGVPAARYFAELIFAYRSLACLPLTRPEWSFTSYELRSTQGLRERHVLMRLYRECGWPDKNKWHRAELLEKWRDIKAKIEELAAASKAKKAALAAQVQA</sequence>
<protein>
    <submittedName>
        <fullName evidence="2">SWIM-type domain-containing protein</fullName>
    </submittedName>
</protein>
<organism evidence="2 3">
    <name type="scientific">Mycena indigotica</name>
    <dbReference type="NCBI Taxonomy" id="2126181"/>
    <lineage>
        <taxon>Eukaryota</taxon>
        <taxon>Fungi</taxon>
        <taxon>Dikarya</taxon>
        <taxon>Basidiomycota</taxon>
        <taxon>Agaricomycotina</taxon>
        <taxon>Agaricomycetes</taxon>
        <taxon>Agaricomycetidae</taxon>
        <taxon>Agaricales</taxon>
        <taxon>Marasmiineae</taxon>
        <taxon>Mycenaceae</taxon>
        <taxon>Mycena</taxon>
    </lineage>
</organism>
<dbReference type="OrthoDB" id="5327951at2759"/>
<feature type="region of interest" description="Disordered" evidence="1">
    <location>
        <begin position="206"/>
        <end position="229"/>
    </location>
</feature>
<proteinExistence type="predicted"/>
<feature type="region of interest" description="Disordered" evidence="1">
    <location>
        <begin position="23"/>
        <end position="62"/>
    </location>
</feature>